<feature type="domain" description="At2g35280-like TPR" evidence="1">
    <location>
        <begin position="68"/>
        <end position="154"/>
    </location>
</feature>
<protein>
    <recommendedName>
        <fullName evidence="1">At2g35280-like TPR domain-containing protein</fullName>
    </recommendedName>
</protein>
<comment type="caution">
    <text evidence="2">The sequence shown here is derived from an EMBL/GenBank/DDBJ whole genome shotgun (WGS) entry which is preliminary data.</text>
</comment>
<dbReference type="Pfam" id="PF23310">
    <property type="entry name" value="TPR_27"/>
    <property type="match status" value="1"/>
</dbReference>
<evidence type="ECO:0000259" key="1">
    <source>
        <dbReference type="Pfam" id="PF23310"/>
    </source>
</evidence>
<dbReference type="PANTHER" id="PTHR33784">
    <property type="entry name" value="OS05G0482100 PROTEIN"/>
    <property type="match status" value="1"/>
</dbReference>
<dbReference type="SUPFAM" id="SSF81383">
    <property type="entry name" value="F-box domain"/>
    <property type="match status" value="1"/>
</dbReference>
<dbReference type="EMBL" id="AWUE01015906">
    <property type="protein sequence ID" value="OMO95039.1"/>
    <property type="molecule type" value="Genomic_DNA"/>
</dbReference>
<dbReference type="InterPro" id="IPR040338">
    <property type="entry name" value="At1g67623-like"/>
</dbReference>
<keyword evidence="3" id="KW-1185">Reference proteome</keyword>
<dbReference type="OrthoDB" id="1865546at2759"/>
<dbReference type="InterPro" id="IPR057136">
    <property type="entry name" value="At2g35280_TPR_dom"/>
</dbReference>
<dbReference type="Proteomes" id="UP000187203">
    <property type="component" value="Unassembled WGS sequence"/>
</dbReference>
<proteinExistence type="predicted"/>
<dbReference type="InterPro" id="IPR036047">
    <property type="entry name" value="F-box-like_dom_sf"/>
</dbReference>
<dbReference type="PANTHER" id="PTHR33784:SF10">
    <property type="entry name" value="F-BOX PROTEIN"/>
    <property type="match status" value="1"/>
</dbReference>
<dbReference type="STRING" id="93759.A0A1R3JJL5"/>
<evidence type="ECO:0000313" key="2">
    <source>
        <dbReference type="EMBL" id="OMO95039.1"/>
    </source>
</evidence>
<dbReference type="AlphaFoldDB" id="A0A1R3JJL5"/>
<name>A0A1R3JJL5_9ROSI</name>
<accession>A0A1R3JJL5</accession>
<sequence>MAGRRKIPNFHDLPKEVLGEILSKAASNSIEDYARAKATCKAFRDASQLYPVLKNVSLANIVPVPWLKNLGDLFREGLILYFTHEDTHVGLEYLKLAADVGHEAAKYSFGIMVLLFGDFYFPKGLEVLDSIGQEYHANPTKVIWSCRYKAAEVLSYT</sequence>
<evidence type="ECO:0000313" key="3">
    <source>
        <dbReference type="Proteomes" id="UP000187203"/>
    </source>
</evidence>
<organism evidence="2 3">
    <name type="scientific">Corchorus olitorius</name>
    <dbReference type="NCBI Taxonomy" id="93759"/>
    <lineage>
        <taxon>Eukaryota</taxon>
        <taxon>Viridiplantae</taxon>
        <taxon>Streptophyta</taxon>
        <taxon>Embryophyta</taxon>
        <taxon>Tracheophyta</taxon>
        <taxon>Spermatophyta</taxon>
        <taxon>Magnoliopsida</taxon>
        <taxon>eudicotyledons</taxon>
        <taxon>Gunneridae</taxon>
        <taxon>Pentapetalae</taxon>
        <taxon>rosids</taxon>
        <taxon>malvids</taxon>
        <taxon>Malvales</taxon>
        <taxon>Malvaceae</taxon>
        <taxon>Grewioideae</taxon>
        <taxon>Apeibeae</taxon>
        <taxon>Corchorus</taxon>
    </lineage>
</organism>
<gene>
    <name evidence="2" type="ORF">COLO4_16089</name>
</gene>
<reference evidence="3" key="1">
    <citation type="submission" date="2013-09" db="EMBL/GenBank/DDBJ databases">
        <title>Corchorus olitorius genome sequencing.</title>
        <authorList>
            <person name="Alam M."/>
            <person name="Haque M.S."/>
            <person name="Islam M.S."/>
            <person name="Emdad E.M."/>
            <person name="Islam M.M."/>
            <person name="Ahmed B."/>
            <person name="Halim A."/>
            <person name="Hossen Q.M.M."/>
            <person name="Hossain M.Z."/>
            <person name="Ahmed R."/>
            <person name="Khan M.M."/>
            <person name="Islam R."/>
            <person name="Rashid M.M."/>
            <person name="Khan S.A."/>
            <person name="Rahman M.S."/>
            <person name="Alam M."/>
            <person name="Yahiya A.S."/>
            <person name="Khan M.S."/>
            <person name="Azam M.S."/>
            <person name="Haque T."/>
            <person name="Lashkar M.Z.H."/>
            <person name="Akhand A.I."/>
            <person name="Morshed G."/>
            <person name="Roy S."/>
            <person name="Uddin K.S."/>
            <person name="Rabeya T."/>
            <person name="Hossain A.S."/>
            <person name="Chowdhury A."/>
            <person name="Snigdha A.R."/>
            <person name="Mortoza M.S."/>
            <person name="Matin S.A."/>
            <person name="Hoque S.M.E."/>
            <person name="Islam M.K."/>
            <person name="Roy D.K."/>
            <person name="Haider R."/>
            <person name="Moosa M.M."/>
            <person name="Elias S.M."/>
            <person name="Hasan A.M."/>
            <person name="Jahan S."/>
            <person name="Shafiuddin M."/>
            <person name="Mahmood N."/>
            <person name="Shommy N.S."/>
        </authorList>
    </citation>
    <scope>NUCLEOTIDE SEQUENCE [LARGE SCALE GENOMIC DNA]</scope>
    <source>
        <strain evidence="3">cv. O-4</strain>
    </source>
</reference>